<name>A0ABQ5MPS7_9MICC</name>
<evidence type="ECO:0000313" key="3">
    <source>
        <dbReference type="EMBL" id="GLB65994.1"/>
    </source>
</evidence>
<dbReference type="PANTHER" id="PTHR30486:SF6">
    <property type="entry name" value="TYPE IV PILUS RETRACTATION ATPASE PILT"/>
    <property type="match status" value="1"/>
</dbReference>
<evidence type="ECO:0000256" key="1">
    <source>
        <dbReference type="ARBA" id="ARBA00006611"/>
    </source>
</evidence>
<accession>A0ABQ5MPS7</accession>
<comment type="caution">
    <text evidence="3">The sequence shown here is derived from an EMBL/GenBank/DDBJ whole genome shotgun (WGS) entry which is preliminary data.</text>
</comment>
<dbReference type="InterPro" id="IPR027417">
    <property type="entry name" value="P-loop_NTPase"/>
</dbReference>
<dbReference type="SUPFAM" id="SSF52540">
    <property type="entry name" value="P-loop containing nucleoside triphosphate hydrolases"/>
    <property type="match status" value="1"/>
</dbReference>
<dbReference type="Proteomes" id="UP001209654">
    <property type="component" value="Unassembled WGS sequence"/>
</dbReference>
<dbReference type="PANTHER" id="PTHR30486">
    <property type="entry name" value="TWITCHING MOTILITY PROTEIN PILT"/>
    <property type="match status" value="1"/>
</dbReference>
<proteinExistence type="inferred from homology"/>
<dbReference type="Pfam" id="PF00437">
    <property type="entry name" value="T2SSE"/>
    <property type="match status" value="1"/>
</dbReference>
<gene>
    <name evidence="3" type="ORF">AHIS1636_04330</name>
</gene>
<dbReference type="InterPro" id="IPR050921">
    <property type="entry name" value="T4SS_GSP_E_ATPase"/>
</dbReference>
<evidence type="ECO:0000259" key="2">
    <source>
        <dbReference type="Pfam" id="PF00437"/>
    </source>
</evidence>
<protein>
    <recommendedName>
        <fullName evidence="2">Bacterial type II secretion system protein E domain-containing protein</fullName>
    </recommendedName>
</protein>
<evidence type="ECO:0000313" key="4">
    <source>
        <dbReference type="Proteomes" id="UP001209654"/>
    </source>
</evidence>
<dbReference type="InterPro" id="IPR001482">
    <property type="entry name" value="T2SS/T4SS_dom"/>
</dbReference>
<dbReference type="CDD" id="cd01130">
    <property type="entry name" value="VirB11-like_ATPase"/>
    <property type="match status" value="1"/>
</dbReference>
<feature type="domain" description="Bacterial type II secretion system protein E" evidence="2">
    <location>
        <begin position="70"/>
        <end position="341"/>
    </location>
</feature>
<dbReference type="RefSeq" id="WP_373875765.1">
    <property type="nucleotide sequence ID" value="NZ_BRVS01000001.1"/>
</dbReference>
<dbReference type="EMBL" id="BRVS01000001">
    <property type="protein sequence ID" value="GLB65994.1"/>
    <property type="molecule type" value="Genomic_DNA"/>
</dbReference>
<dbReference type="Gene3D" id="3.30.450.380">
    <property type="match status" value="1"/>
</dbReference>
<keyword evidence="4" id="KW-1185">Reference proteome</keyword>
<dbReference type="NCBIfam" id="TIGR03819">
    <property type="entry name" value="heli_sec_ATPase"/>
    <property type="match status" value="1"/>
</dbReference>
<reference evidence="3 4" key="1">
    <citation type="journal article" date="2023" name="Int. J. Syst. Evol. Microbiol.">
        <title>Arthrobacter mangrovi sp. nov., an actinobacterium isolated from the rhizosphere of a mangrove.</title>
        <authorList>
            <person name="Hamada M."/>
            <person name="Saitou S."/>
            <person name="Enomoto N."/>
            <person name="Nanri K."/>
            <person name="Hidaka K."/>
            <person name="Miura T."/>
            <person name="Tamura T."/>
        </authorList>
    </citation>
    <scope>NUCLEOTIDE SEQUENCE [LARGE SCALE GENOMIC DNA]</scope>
    <source>
        <strain evidence="3 4">NBRC 112813</strain>
    </source>
</reference>
<comment type="similarity">
    <text evidence="1">Belongs to the GSP E family.</text>
</comment>
<organism evidence="3 4">
    <name type="scientific">Arthrobacter mangrovi</name>
    <dbReference type="NCBI Taxonomy" id="2966350"/>
    <lineage>
        <taxon>Bacteria</taxon>
        <taxon>Bacillati</taxon>
        <taxon>Actinomycetota</taxon>
        <taxon>Actinomycetes</taxon>
        <taxon>Micrococcales</taxon>
        <taxon>Micrococcaceae</taxon>
        <taxon>Arthrobacter</taxon>
    </lineage>
</organism>
<dbReference type="Gene3D" id="3.40.50.300">
    <property type="entry name" value="P-loop containing nucleotide triphosphate hydrolases"/>
    <property type="match status" value="1"/>
</dbReference>
<dbReference type="InterPro" id="IPR022399">
    <property type="entry name" value="TadA-like_ATPase"/>
</dbReference>
<sequence>MDFRTGTHGRRAARAPLGTPLDLSAFRDAVLSDPSPVTGARVAAAVQTSGQVLGTAAVLDAVETLNADLRGLGPLQRLAQEGGVTDILVNGPEDVWTDGTAGLRRSDVVFGSDAEVRALAARLVTAGGRRLDDSSPCVDVRLEGYRVHAVLPPVSTRGTLLSIRIRRPRVFTLAELLKQTPAWIPYLEAVVGSRLSFLVSGATGSGKTTLLSAMLGLASVHERLVLVEDAAELNPDHPHVIGLQSRHSNVEGSGSVDLGELVRQALRMRPDRLVVGECRGAEVRDFLAAMNTGHAGAGGTVHANSAAGVPARLAAMGALAGLSPEAVALQAGSALDLVIHLERTEGGRGVAELALIRCTAAGSLETVPALCMDGGVLRAGPGWTALRVQLARSGYSLPEDEAA</sequence>